<dbReference type="OrthoDB" id="18209at2157"/>
<dbReference type="GO" id="GO:0005524">
    <property type="term" value="F:ATP binding"/>
    <property type="evidence" value="ECO:0007669"/>
    <property type="project" value="UniProtKB-KW"/>
</dbReference>
<evidence type="ECO:0000256" key="3">
    <source>
        <dbReference type="ARBA" id="ARBA00022840"/>
    </source>
</evidence>
<organism evidence="5 6">
    <name type="scientific">Sulfuracidifex metallicus DSM 6482 = JCM 9184</name>
    <dbReference type="NCBI Taxonomy" id="523847"/>
    <lineage>
        <taxon>Archaea</taxon>
        <taxon>Thermoproteota</taxon>
        <taxon>Thermoprotei</taxon>
        <taxon>Sulfolobales</taxon>
        <taxon>Sulfolobaceae</taxon>
        <taxon>Sulfuracidifex</taxon>
    </lineage>
</organism>
<evidence type="ECO:0000313" key="6">
    <source>
        <dbReference type="Proteomes" id="UP000470772"/>
    </source>
</evidence>
<dbReference type="InterPro" id="IPR017871">
    <property type="entry name" value="ABC_transporter-like_CS"/>
</dbReference>
<dbReference type="InterPro" id="IPR013563">
    <property type="entry name" value="Oligopep_ABC_C"/>
</dbReference>
<dbReference type="Proteomes" id="UP000470772">
    <property type="component" value="Unassembled WGS sequence"/>
</dbReference>
<dbReference type="RefSeq" id="WP_083476973.1">
    <property type="nucleotide sequence ID" value="NZ_BBBY01000013.1"/>
</dbReference>
<keyword evidence="3 5" id="KW-0067">ATP-binding</keyword>
<dbReference type="FunFam" id="3.40.50.300:FF:000016">
    <property type="entry name" value="Oligopeptide ABC transporter ATP-binding component"/>
    <property type="match status" value="1"/>
</dbReference>
<dbReference type="Pfam" id="PF08352">
    <property type="entry name" value="oligo_HPY"/>
    <property type="match status" value="1"/>
</dbReference>
<dbReference type="GO" id="GO:0015833">
    <property type="term" value="P:peptide transport"/>
    <property type="evidence" value="ECO:0007669"/>
    <property type="project" value="InterPro"/>
</dbReference>
<keyword evidence="6" id="KW-1185">Reference proteome</keyword>
<accession>A0A6A9QMU9</accession>
<dbReference type="SUPFAM" id="SSF52540">
    <property type="entry name" value="P-loop containing nucleoside triphosphate hydrolases"/>
    <property type="match status" value="1"/>
</dbReference>
<dbReference type="NCBIfam" id="TIGR01727">
    <property type="entry name" value="oligo_HPY"/>
    <property type="match status" value="1"/>
</dbReference>
<dbReference type="GO" id="GO:0016887">
    <property type="term" value="F:ATP hydrolysis activity"/>
    <property type="evidence" value="ECO:0007669"/>
    <property type="project" value="InterPro"/>
</dbReference>
<evidence type="ECO:0000313" key="5">
    <source>
        <dbReference type="EMBL" id="MUN29854.1"/>
    </source>
</evidence>
<dbReference type="PROSITE" id="PS50893">
    <property type="entry name" value="ABC_TRANSPORTER_2"/>
    <property type="match status" value="1"/>
</dbReference>
<comment type="caution">
    <text evidence="5">The sequence shown here is derived from an EMBL/GenBank/DDBJ whole genome shotgun (WGS) entry which is preliminary data.</text>
</comment>
<dbReference type="InterPro" id="IPR027417">
    <property type="entry name" value="P-loop_NTPase"/>
</dbReference>
<dbReference type="InterPro" id="IPR003593">
    <property type="entry name" value="AAA+_ATPase"/>
</dbReference>
<gene>
    <name evidence="5" type="ORF">GC250_10520</name>
</gene>
<keyword evidence="1" id="KW-0813">Transport</keyword>
<name>A0A6A9QMU9_SULME</name>
<feature type="domain" description="ABC transporter" evidence="4">
    <location>
        <begin position="12"/>
        <end position="259"/>
    </location>
</feature>
<dbReference type="AlphaFoldDB" id="A0A6A9QMU9"/>
<evidence type="ECO:0000256" key="2">
    <source>
        <dbReference type="ARBA" id="ARBA00022741"/>
    </source>
</evidence>
<dbReference type="PROSITE" id="PS00211">
    <property type="entry name" value="ABC_TRANSPORTER_1"/>
    <property type="match status" value="1"/>
</dbReference>
<proteinExistence type="predicted"/>
<protein>
    <submittedName>
        <fullName evidence="5">ATP-binding cassette domain-containing protein</fullName>
    </submittedName>
</protein>
<dbReference type="PANTHER" id="PTHR43067">
    <property type="entry name" value="OLIGOPEPTIDE/DIPEPTIDE ABC TRANSPORTER, ATPASE SUBUNIT"/>
    <property type="match status" value="1"/>
</dbReference>
<keyword evidence="2" id="KW-0547">Nucleotide-binding</keyword>
<dbReference type="Gene3D" id="3.40.50.300">
    <property type="entry name" value="P-loop containing nucleotide triphosphate hydrolases"/>
    <property type="match status" value="1"/>
</dbReference>
<dbReference type="EMBL" id="WGGD01000005">
    <property type="protein sequence ID" value="MUN29854.1"/>
    <property type="molecule type" value="Genomic_DNA"/>
</dbReference>
<evidence type="ECO:0000259" key="4">
    <source>
        <dbReference type="PROSITE" id="PS50893"/>
    </source>
</evidence>
<reference evidence="5 6" key="1">
    <citation type="submission" date="2019-10" db="EMBL/GenBank/DDBJ databases">
        <title>Sequencing and Assembly of Multiple Reported Metal-Biooxidizing Members of the Extremely Thermoacidophilic Archaeal Family Sulfolobaceae.</title>
        <authorList>
            <person name="Counts J.A."/>
            <person name="Kelly R.M."/>
        </authorList>
    </citation>
    <scope>NUCLEOTIDE SEQUENCE [LARGE SCALE GENOMIC DNA]</scope>
    <source>
        <strain evidence="5 6">DSM 6482</strain>
    </source>
</reference>
<dbReference type="PANTHER" id="PTHR43067:SF3">
    <property type="entry name" value="MALTOSE ABC TRANSPORTER, ATP-BINDING PROTEIN"/>
    <property type="match status" value="1"/>
</dbReference>
<dbReference type="Pfam" id="PF00005">
    <property type="entry name" value="ABC_tran"/>
    <property type="match status" value="1"/>
</dbReference>
<dbReference type="InterPro" id="IPR003439">
    <property type="entry name" value="ABC_transporter-like_ATP-bd"/>
</dbReference>
<evidence type="ECO:0000256" key="1">
    <source>
        <dbReference type="ARBA" id="ARBA00022448"/>
    </source>
</evidence>
<sequence>MLEMSVDDELSIRGLKTYFKTKTGYVKAVDDFSMTVKKGEIMGLAGESGSGKSTIITTVFRVLPQNASVMGGNILFEGGDVLKMDRKKFDKEVRWKKISWIPQVSMDSLDPLYTVKSQMVETIMVHEDVSKGEAVERTYEALESVKLNPEIADKYPHELSGGQKQRVIIAMSLLLKPNLVMADEPTTALDVVTQATIVDLLLSKKKELGFSMVFVTHDLSLLATFSDKVTVMYAGQLAESGPSESIYRNPQHPYTQLLLKSIPDIRKWKERKLYSIPGEPPDLENPPSGCRFRTRCPFAMPVCKEKVPEPVMTKEGHVVACHLIGGSK</sequence>
<dbReference type="SMART" id="SM00382">
    <property type="entry name" value="AAA"/>
    <property type="match status" value="1"/>
</dbReference>
<dbReference type="CDD" id="cd03257">
    <property type="entry name" value="ABC_NikE_OppD_transporters"/>
    <property type="match status" value="1"/>
</dbReference>